<dbReference type="PATRIC" id="fig|1231392.3.peg.121"/>
<comment type="caution">
    <text evidence="8">The sequence shown here is derived from an EMBL/GenBank/DDBJ whole genome shotgun (WGS) entry which is preliminary data.</text>
</comment>
<comment type="subcellular location">
    <subcellularLocation>
        <location evidence="1">Cell membrane</location>
        <topology evidence="1">Multi-pass membrane protein</topology>
    </subcellularLocation>
</comment>
<accession>K2HTF4</accession>
<dbReference type="eggNOG" id="COG0534">
    <property type="taxonomic scope" value="Bacteria"/>
</dbReference>
<dbReference type="STRING" id="1231392.OCGS_0120"/>
<dbReference type="InterPro" id="IPR002528">
    <property type="entry name" value="MATE_fam"/>
</dbReference>
<evidence type="ECO:0000256" key="5">
    <source>
        <dbReference type="ARBA" id="ARBA00022989"/>
    </source>
</evidence>
<dbReference type="AlphaFoldDB" id="K2HTF4"/>
<feature type="transmembrane region" description="Helical" evidence="7">
    <location>
        <begin position="57"/>
        <end position="81"/>
    </location>
</feature>
<evidence type="ECO:0000256" key="4">
    <source>
        <dbReference type="ARBA" id="ARBA00022692"/>
    </source>
</evidence>
<dbReference type="Pfam" id="PF01554">
    <property type="entry name" value="MatE"/>
    <property type="match status" value="2"/>
</dbReference>
<feature type="transmembrane region" description="Helical" evidence="7">
    <location>
        <begin position="306"/>
        <end position="330"/>
    </location>
</feature>
<feature type="transmembrane region" description="Helical" evidence="7">
    <location>
        <begin position="281"/>
        <end position="300"/>
    </location>
</feature>
<protein>
    <submittedName>
        <fullName evidence="8">MatE efflux family protein</fullName>
    </submittedName>
</protein>
<dbReference type="PANTHER" id="PTHR43549:SF3">
    <property type="entry name" value="MULTIDRUG RESISTANCE PROTEIN YPNP-RELATED"/>
    <property type="match status" value="1"/>
</dbReference>
<evidence type="ECO:0000256" key="2">
    <source>
        <dbReference type="ARBA" id="ARBA00022448"/>
    </source>
</evidence>
<feature type="transmembrane region" description="Helical" evidence="7">
    <location>
        <begin position="87"/>
        <end position="108"/>
    </location>
</feature>
<dbReference type="GO" id="GO:0005886">
    <property type="term" value="C:plasma membrane"/>
    <property type="evidence" value="ECO:0007669"/>
    <property type="project" value="UniProtKB-SubCell"/>
</dbReference>
<keyword evidence="5 7" id="KW-1133">Transmembrane helix</keyword>
<dbReference type="EMBL" id="AMGO01000001">
    <property type="protein sequence ID" value="EKE45894.1"/>
    <property type="molecule type" value="Genomic_DNA"/>
</dbReference>
<dbReference type="PANTHER" id="PTHR43549">
    <property type="entry name" value="MULTIDRUG RESISTANCE PROTEIN YPNP-RELATED"/>
    <property type="match status" value="1"/>
</dbReference>
<evidence type="ECO:0000256" key="7">
    <source>
        <dbReference type="SAM" id="Phobius"/>
    </source>
</evidence>
<evidence type="ECO:0000313" key="8">
    <source>
        <dbReference type="EMBL" id="EKE45894.1"/>
    </source>
</evidence>
<reference evidence="8 9" key="1">
    <citation type="journal article" date="2012" name="J. Bacteriol.">
        <title>Draft Genome Sequence of Oceaniovalibus guishaninsula JLT2003T.</title>
        <authorList>
            <person name="Tang K."/>
            <person name="Liu K."/>
            <person name="Jiao N."/>
        </authorList>
    </citation>
    <scope>NUCLEOTIDE SEQUENCE [LARGE SCALE GENOMIC DNA]</scope>
    <source>
        <strain evidence="8 9">JLT2003</strain>
    </source>
</reference>
<dbReference type="Proteomes" id="UP000006765">
    <property type="component" value="Unassembled WGS sequence"/>
</dbReference>
<dbReference type="GO" id="GO:0042910">
    <property type="term" value="F:xenobiotic transmembrane transporter activity"/>
    <property type="evidence" value="ECO:0007669"/>
    <property type="project" value="InterPro"/>
</dbReference>
<keyword evidence="4 7" id="KW-0812">Transmembrane</keyword>
<keyword evidence="2" id="KW-0813">Transport</keyword>
<organism evidence="8 9">
    <name type="scientific">Oceaniovalibus guishaninsula JLT2003</name>
    <dbReference type="NCBI Taxonomy" id="1231392"/>
    <lineage>
        <taxon>Bacteria</taxon>
        <taxon>Pseudomonadati</taxon>
        <taxon>Pseudomonadota</taxon>
        <taxon>Alphaproteobacteria</taxon>
        <taxon>Rhodobacterales</taxon>
        <taxon>Roseobacteraceae</taxon>
        <taxon>Oceaniovalibus</taxon>
    </lineage>
</organism>
<keyword evidence="3" id="KW-1003">Cell membrane</keyword>
<keyword evidence="9" id="KW-1185">Reference proteome</keyword>
<dbReference type="InterPro" id="IPR052031">
    <property type="entry name" value="Membrane_Transporter-Flippase"/>
</dbReference>
<evidence type="ECO:0000256" key="1">
    <source>
        <dbReference type="ARBA" id="ARBA00004651"/>
    </source>
</evidence>
<sequence>MALTFALLHRPLFSLLGASDAVMAHVTPYALWWALSFPFLVLMSILNAIFRARGDGVTAAVVMSAAAVLNIGLDPLLIFGLGPVPAMGTGGAGLATAIARIVAVLGAIRWARRQGLLGTGGKLTEGLHDSARRIFRVGLPAAFSNAINPMGIAAVTAAVATLGETAVAGFGAATRIQALAFVPLLALSSGIGPVVGQNWGADRQDRAARATRDTFAMCLAYGAVLAAVLFFFAGTFAGWVASGEDDTAIAAQYLRIVGFSIFGYGILITGNAALNARDRALWSMGLSLARIGLVYVPAAWVGVTVAGFGGIVWAAFAANLAGAAAALWVARRNRLFDMAGPAPKAPA</sequence>
<gene>
    <name evidence="8" type="ORF">OCGS_0120</name>
</gene>
<evidence type="ECO:0000313" key="9">
    <source>
        <dbReference type="Proteomes" id="UP000006765"/>
    </source>
</evidence>
<feature type="transmembrane region" description="Helical" evidence="7">
    <location>
        <begin position="31"/>
        <end position="50"/>
    </location>
</feature>
<evidence type="ECO:0000256" key="6">
    <source>
        <dbReference type="ARBA" id="ARBA00023136"/>
    </source>
</evidence>
<keyword evidence="6 7" id="KW-0472">Membrane</keyword>
<proteinExistence type="predicted"/>
<evidence type="ECO:0000256" key="3">
    <source>
        <dbReference type="ARBA" id="ARBA00022475"/>
    </source>
</evidence>
<feature type="transmembrane region" description="Helical" evidence="7">
    <location>
        <begin position="218"/>
        <end position="241"/>
    </location>
</feature>
<feature type="transmembrane region" description="Helical" evidence="7">
    <location>
        <begin position="253"/>
        <end position="274"/>
    </location>
</feature>
<dbReference type="GO" id="GO:0015297">
    <property type="term" value="F:antiporter activity"/>
    <property type="evidence" value="ECO:0007669"/>
    <property type="project" value="InterPro"/>
</dbReference>
<name>K2HTF4_9RHOB</name>